<comment type="similarity">
    <text evidence="3 12">Belongs to the glycosyltransferase 10 family.</text>
</comment>
<dbReference type="InterPro" id="IPR055270">
    <property type="entry name" value="Glyco_tran_10_C"/>
</dbReference>
<dbReference type="InterPro" id="IPR001503">
    <property type="entry name" value="Glyco_trans_10"/>
</dbReference>
<evidence type="ECO:0000256" key="1">
    <source>
        <dbReference type="ARBA" id="ARBA00004447"/>
    </source>
</evidence>
<dbReference type="FunFam" id="3.40.50.11660:FF:000004">
    <property type="entry name" value="Glycoprotein 3-alpha-L-fucosyltransferase A"/>
    <property type="match status" value="1"/>
</dbReference>
<evidence type="ECO:0000313" key="15">
    <source>
        <dbReference type="EMBL" id="KAK7065536.1"/>
    </source>
</evidence>
<dbReference type="GO" id="GO:0008417">
    <property type="term" value="F:fucosyltransferase activity"/>
    <property type="evidence" value="ECO:0007669"/>
    <property type="project" value="InterPro"/>
</dbReference>
<dbReference type="GO" id="GO:0032580">
    <property type="term" value="C:Golgi cisterna membrane"/>
    <property type="evidence" value="ECO:0007669"/>
    <property type="project" value="UniProtKB-SubCell"/>
</dbReference>
<dbReference type="Pfam" id="PF00852">
    <property type="entry name" value="Glyco_transf_10"/>
    <property type="match status" value="1"/>
</dbReference>
<evidence type="ECO:0000256" key="12">
    <source>
        <dbReference type="RuleBase" id="RU003832"/>
    </source>
</evidence>
<keyword evidence="7" id="KW-0735">Signal-anchor</keyword>
<dbReference type="EMBL" id="JAXCGZ010020764">
    <property type="protein sequence ID" value="KAK7065536.1"/>
    <property type="molecule type" value="Genomic_DNA"/>
</dbReference>
<keyword evidence="8" id="KW-1133">Transmembrane helix</keyword>
<comment type="subcellular location">
    <subcellularLocation>
        <location evidence="1 12">Golgi apparatus</location>
        <location evidence="1 12">Golgi stack membrane</location>
        <topology evidence="1 12">Single-pass type II membrane protein</topology>
    </subcellularLocation>
</comment>
<feature type="domain" description="Fucosyltransferase C-terminal" evidence="13">
    <location>
        <begin position="172"/>
        <end position="346"/>
    </location>
</feature>
<dbReference type="Pfam" id="PF17039">
    <property type="entry name" value="Glyco_tran_10_N"/>
    <property type="match status" value="1"/>
</dbReference>
<comment type="caution">
    <text evidence="15">The sequence shown here is derived from an EMBL/GenBank/DDBJ whole genome shotgun (WGS) entry which is preliminary data.</text>
</comment>
<keyword evidence="10" id="KW-0472">Membrane</keyword>
<evidence type="ECO:0000256" key="8">
    <source>
        <dbReference type="ARBA" id="ARBA00022989"/>
    </source>
</evidence>
<gene>
    <name evidence="15" type="ORF">SK128_001018</name>
</gene>
<evidence type="ECO:0000256" key="4">
    <source>
        <dbReference type="ARBA" id="ARBA00022676"/>
    </source>
</evidence>
<dbReference type="AlphaFoldDB" id="A0AAN8WGB1"/>
<feature type="domain" description="Fucosyltransferase N-terminal" evidence="14">
    <location>
        <begin position="39"/>
        <end position="147"/>
    </location>
</feature>
<evidence type="ECO:0000259" key="13">
    <source>
        <dbReference type="Pfam" id="PF00852"/>
    </source>
</evidence>
<evidence type="ECO:0000256" key="11">
    <source>
        <dbReference type="ARBA" id="ARBA00023180"/>
    </source>
</evidence>
<evidence type="ECO:0000256" key="10">
    <source>
        <dbReference type="ARBA" id="ARBA00023136"/>
    </source>
</evidence>
<evidence type="ECO:0000256" key="3">
    <source>
        <dbReference type="ARBA" id="ARBA00008919"/>
    </source>
</evidence>
<evidence type="ECO:0000256" key="6">
    <source>
        <dbReference type="ARBA" id="ARBA00022692"/>
    </source>
</evidence>
<keyword evidence="11" id="KW-0325">Glycoprotein</keyword>
<evidence type="ECO:0000256" key="9">
    <source>
        <dbReference type="ARBA" id="ARBA00023034"/>
    </source>
</evidence>
<reference evidence="15 16" key="1">
    <citation type="submission" date="2023-11" db="EMBL/GenBank/DDBJ databases">
        <title>Halocaridina rubra genome assembly.</title>
        <authorList>
            <person name="Smith C."/>
        </authorList>
    </citation>
    <scope>NUCLEOTIDE SEQUENCE [LARGE SCALE GENOMIC DNA]</scope>
    <source>
        <strain evidence="15">EP-1</strain>
        <tissue evidence="15">Whole</tissue>
    </source>
</reference>
<evidence type="ECO:0000313" key="16">
    <source>
        <dbReference type="Proteomes" id="UP001381693"/>
    </source>
</evidence>
<proteinExistence type="inferred from homology"/>
<dbReference type="PANTHER" id="PTHR48438:SF1">
    <property type="entry name" value="ALPHA-(1,3)-FUCOSYLTRANSFERASE C-RELATED"/>
    <property type="match status" value="1"/>
</dbReference>
<dbReference type="EC" id="2.4.1.-" evidence="12"/>
<organism evidence="15 16">
    <name type="scientific">Halocaridina rubra</name>
    <name type="common">Hawaiian red shrimp</name>
    <dbReference type="NCBI Taxonomy" id="373956"/>
    <lineage>
        <taxon>Eukaryota</taxon>
        <taxon>Metazoa</taxon>
        <taxon>Ecdysozoa</taxon>
        <taxon>Arthropoda</taxon>
        <taxon>Crustacea</taxon>
        <taxon>Multicrustacea</taxon>
        <taxon>Malacostraca</taxon>
        <taxon>Eumalacostraca</taxon>
        <taxon>Eucarida</taxon>
        <taxon>Decapoda</taxon>
        <taxon>Pleocyemata</taxon>
        <taxon>Caridea</taxon>
        <taxon>Atyoidea</taxon>
        <taxon>Atyidae</taxon>
        <taxon>Halocaridina</taxon>
    </lineage>
</organism>
<dbReference type="InterPro" id="IPR031481">
    <property type="entry name" value="Glyco_tran_10_N"/>
</dbReference>
<keyword evidence="9 12" id="KW-0333">Golgi apparatus</keyword>
<dbReference type="Gene3D" id="3.40.50.11660">
    <property type="entry name" value="Glycosyl transferase family 10, C-terminal domain"/>
    <property type="match status" value="1"/>
</dbReference>
<sequence>MSRNSSVAYITPGRYLVASVDDPNSSHVDSQREEDQPRSKSILIWTRFVHDDPSEWRQIFSRQIRGECPQKCDITENKEHWRSADAILFKQVSNVKYPPWHYTNQTWILFSIEAPTHKSWIIPNRRKDVFDWTMTYHSASDVVMPYGRVVPLSSYQLISSIEHSRDYWSEKTNTKFAIWMVSKCETPSRREKYVTYLQRYVKIDIYGDCGTLKCGSRVILPKLAKNHSHEDCYELVNQYKFYFAFENSICEYYITEKFFKALQMDVIPVVFGGGNYSLVAPHSSYINAMDFETPQDLAYYLQRVASNQTLYNSYFNWKRRYSVELGFPFSPIICDLCRKLHQQSDNASRNIKNAKSKNKSGHYYDVRKWFNTISKCRSWEA</sequence>
<evidence type="ECO:0000256" key="2">
    <source>
        <dbReference type="ARBA" id="ARBA00004922"/>
    </source>
</evidence>
<dbReference type="Proteomes" id="UP001381693">
    <property type="component" value="Unassembled WGS sequence"/>
</dbReference>
<name>A0AAN8WGB1_HALRR</name>
<evidence type="ECO:0000256" key="5">
    <source>
        <dbReference type="ARBA" id="ARBA00022679"/>
    </source>
</evidence>
<keyword evidence="6 12" id="KW-0812">Transmembrane</keyword>
<comment type="pathway">
    <text evidence="2">Protein modification; protein glycosylation.</text>
</comment>
<dbReference type="InterPro" id="IPR038577">
    <property type="entry name" value="GT10-like_C_sf"/>
</dbReference>
<dbReference type="SUPFAM" id="SSF53756">
    <property type="entry name" value="UDP-Glycosyltransferase/glycogen phosphorylase"/>
    <property type="match status" value="1"/>
</dbReference>
<keyword evidence="16" id="KW-1185">Reference proteome</keyword>
<accession>A0AAN8WGB1</accession>
<evidence type="ECO:0000256" key="7">
    <source>
        <dbReference type="ARBA" id="ARBA00022968"/>
    </source>
</evidence>
<keyword evidence="4 12" id="KW-0328">Glycosyltransferase</keyword>
<dbReference type="PANTHER" id="PTHR48438">
    <property type="entry name" value="ALPHA-(1,3)-FUCOSYLTRANSFERASE C-RELATED"/>
    <property type="match status" value="1"/>
</dbReference>
<keyword evidence="5 12" id="KW-0808">Transferase</keyword>
<protein>
    <recommendedName>
        <fullName evidence="12">Fucosyltransferase</fullName>
        <ecNumber evidence="12">2.4.1.-</ecNumber>
    </recommendedName>
</protein>
<evidence type="ECO:0000259" key="14">
    <source>
        <dbReference type="Pfam" id="PF17039"/>
    </source>
</evidence>